<protein>
    <recommendedName>
        <fullName evidence="15">UvrABC system protein A</fullName>
    </recommendedName>
    <alternativeName>
        <fullName evidence="16">Excinuclease ABC subunit A</fullName>
    </alternativeName>
</protein>
<evidence type="ECO:0000256" key="16">
    <source>
        <dbReference type="ARBA" id="ARBA00042156"/>
    </source>
</evidence>
<evidence type="ECO:0000256" key="15">
    <source>
        <dbReference type="ARBA" id="ARBA00039316"/>
    </source>
</evidence>
<dbReference type="Gene3D" id="3.40.50.300">
    <property type="entry name" value="P-loop containing nucleotide triphosphate hydrolases"/>
    <property type="match status" value="2"/>
</dbReference>
<dbReference type="InterPro" id="IPR041102">
    <property type="entry name" value="UvrA_inter"/>
</dbReference>
<evidence type="ECO:0000256" key="6">
    <source>
        <dbReference type="ARBA" id="ARBA00022763"/>
    </source>
</evidence>
<keyword evidence="13" id="KW-0234">DNA repair</keyword>
<keyword evidence="7" id="KW-0228">DNA excision</keyword>
<sequence>MTDQVTPITHILVRGARQHNLKNIDLNIPKNKMVVFTGVSGSGKSSLAMDTIYAEGQRRYVESLSAYARQFLGVMDKPDVDKIEGLSPAIAIDQKTTSKNPRSTVGTITEIYDFLRLLYARVGHPHCPQCGREIQRQSSEEIANGMMQTVKEHPDFATERGVRFMIFSPVVRDRKGEYSGLFENLRKKGILRARVDGNILDVSKDITLIKTNKHTIEALVSRHIVSRKSIKDSESEKSLLSAVYQSVESALRLSEGAIILSIVNDKEFDFTQTPKDFTDHLFSENFSCPVCNISLSDIEPRTFSFNSPHGACSACDGLGIQQTIVEDLLLNPRLSVSEGGVLPWMRMFEHNTWTKQVIETVFSNYNYDLNTPIKDLERKAVEILLHGVPGKERFRVTYTNVHGRKHTYDAKYEGVIPNLMRRYKETNSDYIRQEIEKYMINEPCDVCKGARLSKEALSVVIDSLTINDISQLSIKDFAEWVKNLPARFTEREKQIAGTMLKEIAYRTKFLLDVGLSYLTLARNAGQLSGGEAQRIRLASQIGAGLSGVLYVLDEPSIGLHQNDQSKLIATLHHLRDLGNSVVVVEHDTETMLESDYIFDFGPGAGEHGGRVIAEGTPEEIKQNPESLTGKYLSRKLKVGHVFRKKEVDEQLLIDLAENERYKKKVAGKSLKIVKASGRNLKNITVEIPLGKLVCVTGVSGSGKSTLVMDSLYQTLRQMFGLKIENKPEPIKELLGIENITNLIAIDQSPIGRTPKSNPATYTKTFDHIRELFAQTQEAKIRGYGPGRFSFNVKGGRCESCSGEGQIKIEMQFMPDVYVKCDVCGGKRYNREALEIEYKGKNISEVLDMTVEEALGFFENQPAIKRKIETLWEVGLGYIKLGQPAPTLSGGEAQRVKLALELSKRSTGSTLYILDEPTTGLHFADLENLIAIFKKLTARGNTVLVIEHNLDVISNSDWVIDLGPEGGDEGGKLIYSGDLPGLRKCKESYTAQALTQWA</sequence>
<dbReference type="GO" id="GO:0009380">
    <property type="term" value="C:excinuclease repair complex"/>
    <property type="evidence" value="ECO:0007669"/>
    <property type="project" value="InterPro"/>
</dbReference>
<keyword evidence="12" id="KW-0238">DNA-binding</keyword>
<dbReference type="GO" id="GO:0004518">
    <property type="term" value="F:nuclease activity"/>
    <property type="evidence" value="ECO:0007669"/>
    <property type="project" value="UniProtKB-KW"/>
</dbReference>
<dbReference type="FunFam" id="3.40.50.300:FF:000028">
    <property type="entry name" value="UvrABC system protein A"/>
    <property type="match status" value="1"/>
</dbReference>
<evidence type="ECO:0000313" key="18">
    <source>
        <dbReference type="EMBL" id="OGC62792.1"/>
    </source>
</evidence>
<reference evidence="18 19" key="1">
    <citation type="journal article" date="2016" name="Nat. Commun.">
        <title>Thousands of microbial genomes shed light on interconnected biogeochemical processes in an aquifer system.</title>
        <authorList>
            <person name="Anantharaman K."/>
            <person name="Brown C.T."/>
            <person name="Hug L.A."/>
            <person name="Sharon I."/>
            <person name="Castelle C.J."/>
            <person name="Probst A.J."/>
            <person name="Thomas B.C."/>
            <person name="Singh A."/>
            <person name="Wilkins M.J."/>
            <person name="Karaoz U."/>
            <person name="Brodie E.L."/>
            <person name="Williams K.H."/>
            <person name="Hubbard S.S."/>
            <person name="Banfield J.F."/>
        </authorList>
    </citation>
    <scope>NUCLEOTIDE SEQUENCE [LARGE SCALE GENOMIC DNA]</scope>
</reference>
<dbReference type="GO" id="GO:0006289">
    <property type="term" value="P:nucleotide-excision repair"/>
    <property type="evidence" value="ECO:0007669"/>
    <property type="project" value="InterPro"/>
</dbReference>
<dbReference type="InterPro" id="IPR003439">
    <property type="entry name" value="ABC_transporter-like_ATP-bd"/>
</dbReference>
<evidence type="ECO:0000313" key="19">
    <source>
        <dbReference type="Proteomes" id="UP000176614"/>
    </source>
</evidence>
<name>A0A1F4W045_UNCKA</name>
<keyword evidence="6" id="KW-0227">DNA damage</keyword>
<dbReference type="GO" id="GO:0005524">
    <property type="term" value="F:ATP binding"/>
    <property type="evidence" value="ECO:0007669"/>
    <property type="project" value="UniProtKB-KW"/>
</dbReference>
<dbReference type="InterPro" id="IPR027417">
    <property type="entry name" value="P-loop_NTPase"/>
</dbReference>
<keyword evidence="9" id="KW-0862">Zinc</keyword>
<evidence type="ECO:0000256" key="9">
    <source>
        <dbReference type="ARBA" id="ARBA00022833"/>
    </source>
</evidence>
<dbReference type="InterPro" id="IPR004602">
    <property type="entry name" value="UvrA"/>
</dbReference>
<comment type="caution">
    <text evidence="18">The sequence shown here is derived from an EMBL/GenBank/DDBJ whole genome shotgun (WGS) entry which is preliminary data.</text>
</comment>
<dbReference type="GO" id="GO:0016887">
    <property type="term" value="F:ATP hydrolysis activity"/>
    <property type="evidence" value="ECO:0007669"/>
    <property type="project" value="InterPro"/>
</dbReference>
<evidence type="ECO:0000256" key="3">
    <source>
        <dbReference type="ARBA" id="ARBA00022723"/>
    </source>
</evidence>
<keyword evidence="8" id="KW-0863">Zinc-finger</keyword>
<keyword evidence="4" id="KW-0677">Repeat</keyword>
<dbReference type="Gene3D" id="1.10.8.280">
    <property type="entry name" value="ABC transporter ATPase domain-like"/>
    <property type="match status" value="1"/>
</dbReference>
<dbReference type="PANTHER" id="PTHR43152:SF3">
    <property type="entry name" value="UVRABC SYSTEM PROTEIN A"/>
    <property type="match status" value="1"/>
</dbReference>
<dbReference type="PANTHER" id="PTHR43152">
    <property type="entry name" value="UVRABC SYSTEM PROTEIN A"/>
    <property type="match status" value="1"/>
</dbReference>
<dbReference type="InterPro" id="IPR017871">
    <property type="entry name" value="ABC_transporter-like_CS"/>
</dbReference>
<dbReference type="PROSITE" id="PS50893">
    <property type="entry name" value="ABC_TRANSPORTER_2"/>
    <property type="match status" value="1"/>
</dbReference>
<dbReference type="Pfam" id="PF17760">
    <property type="entry name" value="UvrA_inter"/>
    <property type="match status" value="1"/>
</dbReference>
<evidence type="ECO:0000256" key="13">
    <source>
        <dbReference type="ARBA" id="ARBA00023204"/>
    </source>
</evidence>
<dbReference type="Pfam" id="PF17755">
    <property type="entry name" value="UvrA_DNA-bind"/>
    <property type="match status" value="1"/>
</dbReference>
<dbReference type="EMBL" id="MEVT01000012">
    <property type="protein sequence ID" value="OGC62792.1"/>
    <property type="molecule type" value="Genomic_DNA"/>
</dbReference>
<dbReference type="CDD" id="cd03271">
    <property type="entry name" value="ABC_UvrA_II"/>
    <property type="match status" value="1"/>
</dbReference>
<dbReference type="NCBIfam" id="NF001503">
    <property type="entry name" value="PRK00349.1"/>
    <property type="match status" value="1"/>
</dbReference>
<accession>A0A1F4W045</accession>
<evidence type="ECO:0000256" key="11">
    <source>
        <dbReference type="ARBA" id="ARBA00022881"/>
    </source>
</evidence>
<evidence type="ECO:0000256" key="4">
    <source>
        <dbReference type="ARBA" id="ARBA00022737"/>
    </source>
</evidence>
<feature type="domain" description="ABC transporter" evidence="17">
    <location>
        <begin position="665"/>
        <end position="988"/>
    </location>
</feature>
<comment type="similarity">
    <text evidence="14">Belongs to the ABC transporter superfamily. UvrA family.</text>
</comment>
<keyword evidence="10" id="KW-0067">ATP-binding</keyword>
<evidence type="ECO:0000256" key="2">
    <source>
        <dbReference type="ARBA" id="ARBA00022490"/>
    </source>
</evidence>
<evidence type="ECO:0000256" key="12">
    <source>
        <dbReference type="ARBA" id="ARBA00023125"/>
    </source>
</evidence>
<keyword evidence="2" id="KW-0963">Cytoplasm</keyword>
<dbReference type="GO" id="GO:0005737">
    <property type="term" value="C:cytoplasm"/>
    <property type="evidence" value="ECO:0007669"/>
    <property type="project" value="UniProtKB-SubCell"/>
</dbReference>
<dbReference type="Gene3D" id="1.20.1580.10">
    <property type="entry name" value="ABC transporter ATPase like domain"/>
    <property type="match status" value="2"/>
</dbReference>
<dbReference type="Proteomes" id="UP000176614">
    <property type="component" value="Unassembled WGS sequence"/>
</dbReference>
<dbReference type="PROSITE" id="PS00211">
    <property type="entry name" value="ABC_TRANSPORTER_1"/>
    <property type="match status" value="2"/>
</dbReference>
<dbReference type="Gene3D" id="3.30.1490.20">
    <property type="entry name" value="ATP-grasp fold, A domain"/>
    <property type="match status" value="1"/>
</dbReference>
<evidence type="ECO:0000256" key="8">
    <source>
        <dbReference type="ARBA" id="ARBA00022771"/>
    </source>
</evidence>
<dbReference type="InterPro" id="IPR013815">
    <property type="entry name" value="ATP_grasp_subdomain_1"/>
</dbReference>
<dbReference type="GO" id="GO:0003677">
    <property type="term" value="F:DNA binding"/>
    <property type="evidence" value="ECO:0007669"/>
    <property type="project" value="UniProtKB-KW"/>
</dbReference>
<organism evidence="18 19">
    <name type="scientific">candidate division WWE3 bacterium RIFOXYA2_FULL_46_9</name>
    <dbReference type="NCBI Taxonomy" id="1802636"/>
    <lineage>
        <taxon>Bacteria</taxon>
        <taxon>Katanobacteria</taxon>
    </lineage>
</organism>
<dbReference type="FunFam" id="1.20.1580.10:FF:000002">
    <property type="entry name" value="UvrABC system protein A"/>
    <property type="match status" value="1"/>
</dbReference>
<dbReference type="SUPFAM" id="SSF52540">
    <property type="entry name" value="P-loop containing nucleoside triphosphate hydrolases"/>
    <property type="match status" value="2"/>
</dbReference>
<evidence type="ECO:0000256" key="7">
    <source>
        <dbReference type="ARBA" id="ARBA00022769"/>
    </source>
</evidence>
<evidence type="ECO:0000256" key="10">
    <source>
        <dbReference type="ARBA" id="ARBA00022840"/>
    </source>
</evidence>
<keyword evidence="5" id="KW-0547">Nucleotide-binding</keyword>
<dbReference type="NCBIfam" id="TIGR00630">
    <property type="entry name" value="uvra"/>
    <property type="match status" value="1"/>
</dbReference>
<evidence type="ECO:0000256" key="5">
    <source>
        <dbReference type="ARBA" id="ARBA00022741"/>
    </source>
</evidence>
<dbReference type="GO" id="GO:0008270">
    <property type="term" value="F:zinc ion binding"/>
    <property type="evidence" value="ECO:0007669"/>
    <property type="project" value="UniProtKB-KW"/>
</dbReference>
<evidence type="ECO:0000256" key="1">
    <source>
        <dbReference type="ARBA" id="ARBA00004496"/>
    </source>
</evidence>
<evidence type="ECO:0000259" key="17">
    <source>
        <dbReference type="PROSITE" id="PS50893"/>
    </source>
</evidence>
<comment type="subcellular location">
    <subcellularLocation>
        <location evidence="1">Cytoplasm</location>
    </subcellularLocation>
</comment>
<keyword evidence="11" id="KW-0267">Excision nuclease</keyword>
<dbReference type="CDD" id="cd03270">
    <property type="entry name" value="ABC_UvrA_I"/>
    <property type="match status" value="1"/>
</dbReference>
<dbReference type="AlphaFoldDB" id="A0A1F4W045"/>
<gene>
    <name evidence="18" type="ORF">A2264_03950</name>
</gene>
<proteinExistence type="inferred from homology"/>
<evidence type="ECO:0000256" key="14">
    <source>
        <dbReference type="ARBA" id="ARBA00038000"/>
    </source>
</evidence>
<keyword evidence="3" id="KW-0479">Metal-binding</keyword>
<dbReference type="InterPro" id="IPR041552">
    <property type="entry name" value="UvrA_DNA-bd"/>
</dbReference>